<protein>
    <submittedName>
        <fullName evidence="1">Uncharacterized protein</fullName>
    </submittedName>
</protein>
<proteinExistence type="predicted"/>
<dbReference type="HOGENOM" id="CLU_1049745_0_0_1"/>
<evidence type="ECO:0000313" key="1">
    <source>
        <dbReference type="EMBL" id="EEQ40905.1"/>
    </source>
</evidence>
<accession>C4YA96</accession>
<gene>
    <name evidence="1" type="ORF">CLUG_05034</name>
</gene>
<organism evidence="1 2">
    <name type="scientific">Clavispora lusitaniae (strain ATCC 42720)</name>
    <name type="common">Yeast</name>
    <name type="synonym">Candida lusitaniae</name>
    <dbReference type="NCBI Taxonomy" id="306902"/>
    <lineage>
        <taxon>Eukaryota</taxon>
        <taxon>Fungi</taxon>
        <taxon>Dikarya</taxon>
        <taxon>Ascomycota</taxon>
        <taxon>Saccharomycotina</taxon>
        <taxon>Pichiomycetes</taxon>
        <taxon>Metschnikowiaceae</taxon>
        <taxon>Clavispora</taxon>
    </lineage>
</organism>
<dbReference type="Proteomes" id="UP000007703">
    <property type="component" value="Unassembled WGS sequence"/>
</dbReference>
<dbReference type="EMBL" id="CH408081">
    <property type="protein sequence ID" value="EEQ40905.1"/>
    <property type="molecule type" value="Genomic_DNA"/>
</dbReference>
<dbReference type="KEGG" id="clu:CLUG_05034"/>
<name>C4YA96_CLAL4</name>
<sequence>MLRTSAVGQRVHRHVLALQHVTLDVVVVPDFRNGVVSASDVNIHTLMVSGQGSSDIQQSVLAFSCRHNSSTLQEGVRWQVIPYLNDLSVVCHGVSVAGVVASETGWSQGVETGSMLVELMFPETSGSTTLHIRLVVVDPEFLHNIKQVTSTKFVDKEICNALRVGNLQVWVTELVVRAVTQVVPETVDREHSAHIIVVGRLHRVKTNLVRACLFLVRSEKSRVAGTRAVSFGKGGGVKVPELRSHDDSKVFVAARSVGNSRWRFT</sequence>
<dbReference type="AlphaFoldDB" id="C4YA96"/>
<evidence type="ECO:0000313" key="2">
    <source>
        <dbReference type="Proteomes" id="UP000007703"/>
    </source>
</evidence>
<reference evidence="1 2" key="1">
    <citation type="journal article" date="2009" name="Nature">
        <title>Evolution of pathogenicity and sexual reproduction in eight Candida genomes.</title>
        <authorList>
            <person name="Butler G."/>
            <person name="Rasmussen M.D."/>
            <person name="Lin M.F."/>
            <person name="Santos M.A."/>
            <person name="Sakthikumar S."/>
            <person name="Munro C.A."/>
            <person name="Rheinbay E."/>
            <person name="Grabherr M."/>
            <person name="Forche A."/>
            <person name="Reedy J.L."/>
            <person name="Agrafioti I."/>
            <person name="Arnaud M.B."/>
            <person name="Bates S."/>
            <person name="Brown A.J."/>
            <person name="Brunke S."/>
            <person name="Costanzo M.C."/>
            <person name="Fitzpatrick D.A."/>
            <person name="de Groot P.W."/>
            <person name="Harris D."/>
            <person name="Hoyer L.L."/>
            <person name="Hube B."/>
            <person name="Klis F.M."/>
            <person name="Kodira C."/>
            <person name="Lennard N."/>
            <person name="Logue M.E."/>
            <person name="Martin R."/>
            <person name="Neiman A.M."/>
            <person name="Nikolaou E."/>
            <person name="Quail M.A."/>
            <person name="Quinn J."/>
            <person name="Santos M.C."/>
            <person name="Schmitzberger F.F."/>
            <person name="Sherlock G."/>
            <person name="Shah P."/>
            <person name="Silverstein K.A."/>
            <person name="Skrzypek M.S."/>
            <person name="Soll D."/>
            <person name="Staggs R."/>
            <person name="Stansfield I."/>
            <person name="Stumpf M.P."/>
            <person name="Sudbery P.E."/>
            <person name="Srikantha T."/>
            <person name="Zeng Q."/>
            <person name="Berman J."/>
            <person name="Berriman M."/>
            <person name="Heitman J."/>
            <person name="Gow N.A."/>
            <person name="Lorenz M.C."/>
            <person name="Birren B.W."/>
            <person name="Kellis M."/>
            <person name="Cuomo C.A."/>
        </authorList>
    </citation>
    <scope>NUCLEOTIDE SEQUENCE [LARGE SCALE GENOMIC DNA]</scope>
    <source>
        <strain evidence="1 2">ATCC 42720</strain>
    </source>
</reference>
<dbReference type="VEuPathDB" id="FungiDB:CLUG_05034"/>
<dbReference type="InParanoid" id="C4YA96"/>